<evidence type="ECO:0000259" key="6">
    <source>
        <dbReference type="PROSITE" id="PS51900"/>
    </source>
</evidence>
<dbReference type="AlphaFoldDB" id="A0A158GJX7"/>
<proteinExistence type="predicted"/>
<feature type="domain" description="Core-binding (CB)" evidence="6">
    <location>
        <begin position="123"/>
        <end position="208"/>
    </location>
</feature>
<accession>A0A158GJX7</accession>
<evidence type="ECO:0000259" key="5">
    <source>
        <dbReference type="PROSITE" id="PS51898"/>
    </source>
</evidence>
<keyword evidence="1" id="KW-0229">DNA integration</keyword>
<dbReference type="PANTHER" id="PTHR30349:SF90">
    <property type="entry name" value="TYROSINE RECOMBINASE XERD"/>
    <property type="match status" value="1"/>
</dbReference>
<dbReference type="InterPro" id="IPR044068">
    <property type="entry name" value="CB"/>
</dbReference>
<evidence type="ECO:0000256" key="2">
    <source>
        <dbReference type="ARBA" id="ARBA00023125"/>
    </source>
</evidence>
<dbReference type="InterPro" id="IPR011010">
    <property type="entry name" value="DNA_brk_join_enz"/>
</dbReference>
<dbReference type="InterPro" id="IPR013762">
    <property type="entry name" value="Integrase-like_cat_sf"/>
</dbReference>
<evidence type="ECO:0000313" key="8">
    <source>
        <dbReference type="Proteomes" id="UP000054683"/>
    </source>
</evidence>
<dbReference type="CDD" id="cd01188">
    <property type="entry name" value="INT_RitA_C_like"/>
    <property type="match status" value="1"/>
</dbReference>
<evidence type="ECO:0000256" key="4">
    <source>
        <dbReference type="PROSITE-ProRule" id="PRU01248"/>
    </source>
</evidence>
<keyword evidence="2 4" id="KW-0238">DNA-binding</keyword>
<feature type="domain" description="Tyr recombinase" evidence="5">
    <location>
        <begin position="231"/>
        <end position="413"/>
    </location>
</feature>
<dbReference type="InterPro" id="IPR050090">
    <property type="entry name" value="Tyrosine_recombinase_XerCD"/>
</dbReference>
<dbReference type="PROSITE" id="PS51900">
    <property type="entry name" value="CB"/>
    <property type="match status" value="1"/>
</dbReference>
<dbReference type="Gene3D" id="1.10.150.130">
    <property type="match status" value="1"/>
</dbReference>
<protein>
    <submittedName>
        <fullName evidence="7">Integrase family protein</fullName>
    </submittedName>
</protein>
<dbReference type="Proteomes" id="UP000054683">
    <property type="component" value="Unassembled WGS sequence"/>
</dbReference>
<dbReference type="InterPro" id="IPR002104">
    <property type="entry name" value="Integrase_catalytic"/>
</dbReference>
<dbReference type="SUPFAM" id="SSF56349">
    <property type="entry name" value="DNA breaking-rejoining enzymes"/>
    <property type="match status" value="1"/>
</dbReference>
<keyword evidence="3" id="KW-0233">DNA recombination</keyword>
<sequence>MSGKEVIVKYVIHNQVVLARAPEGPLAAYLVAFANALGAQGYSVERLKVQVRIAARFSQWLKQRGVGARDIRFDHTILYLRYRIRHVRGQSCVNDRAALRHLIDFLRSEGVIAVEKAATRRVPPAEICAQAYAEYLRDAQALVAVTIINYVPFVRDFLHYCFGDGKVTLSRLRAADVVGFVQLNAPRLHLKRAKLMTTALRSFLRYVRSRGDVTLDLAAAVPVVANWSMPSIPRAISADQTRQLLASIDRHTAVGRRNYAILLLLARLGLRSGEVAFLELDDIDWGSGQLNVRGKSGQRNELPLPADVGKAIAGYLQNGRPPSASRRVFLSARAPITGFGPNGVGSLVRRSLQRAGIDAPTTGAHQFRHGLATQMLNHGASISEIGGVLGHRCPQTTKIYCKVDIKALRTLALPWPGGVR</sequence>
<dbReference type="Gene3D" id="1.10.443.10">
    <property type="entry name" value="Intergrase catalytic core"/>
    <property type="match status" value="1"/>
</dbReference>
<dbReference type="PROSITE" id="PS51898">
    <property type="entry name" value="TYR_RECOMBINASE"/>
    <property type="match status" value="1"/>
</dbReference>
<dbReference type="GO" id="GO:0015074">
    <property type="term" value="P:DNA integration"/>
    <property type="evidence" value="ECO:0007669"/>
    <property type="project" value="UniProtKB-KW"/>
</dbReference>
<organism evidence="7 8">
    <name type="scientific">Caballeronia udeis</name>
    <dbReference type="NCBI Taxonomy" id="1232866"/>
    <lineage>
        <taxon>Bacteria</taxon>
        <taxon>Pseudomonadati</taxon>
        <taxon>Pseudomonadota</taxon>
        <taxon>Betaproteobacteria</taxon>
        <taxon>Burkholderiales</taxon>
        <taxon>Burkholderiaceae</taxon>
        <taxon>Caballeronia</taxon>
    </lineage>
</organism>
<dbReference type="GO" id="GO:0003677">
    <property type="term" value="F:DNA binding"/>
    <property type="evidence" value="ECO:0007669"/>
    <property type="project" value="UniProtKB-UniRule"/>
</dbReference>
<gene>
    <name evidence="7" type="ORF">AWB69_02776</name>
</gene>
<dbReference type="InterPro" id="IPR010998">
    <property type="entry name" value="Integrase_recombinase_N"/>
</dbReference>
<dbReference type="Pfam" id="PF00589">
    <property type="entry name" value="Phage_integrase"/>
    <property type="match status" value="1"/>
</dbReference>
<evidence type="ECO:0000256" key="1">
    <source>
        <dbReference type="ARBA" id="ARBA00022908"/>
    </source>
</evidence>
<dbReference type="GO" id="GO:0006310">
    <property type="term" value="P:DNA recombination"/>
    <property type="evidence" value="ECO:0007669"/>
    <property type="project" value="UniProtKB-KW"/>
</dbReference>
<evidence type="ECO:0000313" key="7">
    <source>
        <dbReference type="EMBL" id="SAL32187.1"/>
    </source>
</evidence>
<name>A0A158GJX7_9BURK</name>
<dbReference type="PANTHER" id="PTHR30349">
    <property type="entry name" value="PHAGE INTEGRASE-RELATED"/>
    <property type="match status" value="1"/>
</dbReference>
<evidence type="ECO:0000256" key="3">
    <source>
        <dbReference type="ARBA" id="ARBA00023172"/>
    </source>
</evidence>
<dbReference type="EMBL" id="FCOK02000015">
    <property type="protein sequence ID" value="SAL32187.1"/>
    <property type="molecule type" value="Genomic_DNA"/>
</dbReference>
<reference evidence="7 8" key="1">
    <citation type="submission" date="2016-01" db="EMBL/GenBank/DDBJ databases">
        <authorList>
            <person name="Oliw E.H."/>
        </authorList>
    </citation>
    <scope>NUCLEOTIDE SEQUENCE [LARGE SCALE GENOMIC DNA]</scope>
    <source>
        <strain evidence="7">LMG 27134</strain>
    </source>
</reference>